<name>A0A6I2R4E8_FLAPL</name>
<dbReference type="Proteomes" id="UP000434475">
    <property type="component" value="Unassembled WGS sequence"/>
</dbReference>
<accession>A0A6I2R4E8</accession>
<dbReference type="AlphaFoldDB" id="A0A6I2R4E8"/>
<protein>
    <recommendedName>
        <fullName evidence="3">DUF2812 domain-containing protein</fullName>
    </recommendedName>
</protein>
<reference evidence="1 2" key="1">
    <citation type="journal article" date="2019" name="Nat. Med.">
        <title>A library of human gut bacterial isolates paired with longitudinal multiomics data enables mechanistic microbiome research.</title>
        <authorList>
            <person name="Poyet M."/>
            <person name="Groussin M."/>
            <person name="Gibbons S.M."/>
            <person name="Avila-Pacheco J."/>
            <person name="Jiang X."/>
            <person name="Kearney S.M."/>
            <person name="Perrotta A.R."/>
            <person name="Berdy B."/>
            <person name="Zhao S."/>
            <person name="Lieberman T.D."/>
            <person name="Swanson P.K."/>
            <person name="Smith M."/>
            <person name="Roesemann S."/>
            <person name="Alexander J.E."/>
            <person name="Rich S.A."/>
            <person name="Livny J."/>
            <person name="Vlamakis H."/>
            <person name="Clish C."/>
            <person name="Bullock K."/>
            <person name="Deik A."/>
            <person name="Scott J."/>
            <person name="Pierce K.A."/>
            <person name="Xavier R.J."/>
            <person name="Alm E.J."/>
        </authorList>
    </citation>
    <scope>NUCLEOTIDE SEQUENCE [LARGE SCALE GENOMIC DNA]</scope>
    <source>
        <strain evidence="1 2">BIOML-A2</strain>
    </source>
</reference>
<dbReference type="RefSeq" id="WP_172712986.1">
    <property type="nucleotide sequence ID" value="NZ_CP095094.1"/>
</dbReference>
<gene>
    <name evidence="1" type="ORF">GKE97_18870</name>
</gene>
<evidence type="ECO:0000313" key="1">
    <source>
        <dbReference type="EMBL" id="MSB21554.1"/>
    </source>
</evidence>
<proteinExistence type="predicted"/>
<organism evidence="1 2">
    <name type="scientific">Flavonifractor plautii</name>
    <name type="common">Fusobacterium plautii</name>
    <dbReference type="NCBI Taxonomy" id="292800"/>
    <lineage>
        <taxon>Bacteria</taxon>
        <taxon>Bacillati</taxon>
        <taxon>Bacillota</taxon>
        <taxon>Clostridia</taxon>
        <taxon>Eubacteriales</taxon>
        <taxon>Oscillospiraceae</taxon>
        <taxon>Flavonifractor</taxon>
    </lineage>
</organism>
<evidence type="ECO:0000313" key="2">
    <source>
        <dbReference type="Proteomes" id="UP000434475"/>
    </source>
</evidence>
<comment type="caution">
    <text evidence="1">The sequence shown here is derived from an EMBL/GenBank/DDBJ whole genome shotgun (WGS) entry which is preliminary data.</text>
</comment>
<sequence>MMKRTMRKWFYFDGSDAKTAEAWLNRLGAEGWRLGRLSTWTACFWQTGERVRCAVTTRRRGDEEFRALCRNAGWGLGSDGREASGGLHPAMPCDRIGADWKSFSQECELRWKTFSLSTPACVESAPAR</sequence>
<evidence type="ECO:0008006" key="3">
    <source>
        <dbReference type="Google" id="ProtNLM"/>
    </source>
</evidence>
<dbReference type="EMBL" id="WKPR01000024">
    <property type="protein sequence ID" value="MSB21554.1"/>
    <property type="molecule type" value="Genomic_DNA"/>
</dbReference>